<keyword evidence="4 8" id="KW-0812">Transmembrane</keyword>
<comment type="subcellular location">
    <subcellularLocation>
        <location evidence="1">Cell membrane</location>
        <topology evidence="1">Multi-pass membrane protein</topology>
    </subcellularLocation>
</comment>
<evidence type="ECO:0000256" key="5">
    <source>
        <dbReference type="ARBA" id="ARBA00022989"/>
    </source>
</evidence>
<feature type="transmembrane region" description="Helical" evidence="8">
    <location>
        <begin position="6"/>
        <end position="23"/>
    </location>
</feature>
<evidence type="ECO:0000259" key="9">
    <source>
        <dbReference type="Pfam" id="PF12821"/>
    </source>
</evidence>
<accession>A0AAE3E7N4</accession>
<evidence type="ECO:0000256" key="3">
    <source>
        <dbReference type="ARBA" id="ARBA00022519"/>
    </source>
</evidence>
<dbReference type="Pfam" id="PF12821">
    <property type="entry name" value="ThrE_2"/>
    <property type="match status" value="1"/>
</dbReference>
<dbReference type="AlphaFoldDB" id="A0AAE3E7N4"/>
<keyword evidence="5 8" id="KW-1133">Transmembrane helix</keyword>
<feature type="transmembrane region" description="Helical" evidence="8">
    <location>
        <begin position="30"/>
        <end position="47"/>
    </location>
</feature>
<evidence type="ECO:0000256" key="8">
    <source>
        <dbReference type="SAM" id="Phobius"/>
    </source>
</evidence>
<dbReference type="GO" id="GO:0005886">
    <property type="term" value="C:plasma membrane"/>
    <property type="evidence" value="ECO:0007669"/>
    <property type="project" value="UniProtKB-SubCell"/>
</dbReference>
<dbReference type="PANTHER" id="PTHR34390">
    <property type="entry name" value="UPF0442 PROTEIN YJJB-RELATED"/>
    <property type="match status" value="1"/>
</dbReference>
<comment type="similarity">
    <text evidence="7">Belongs to the ThrE exporter (TC 2.A.79) family.</text>
</comment>
<dbReference type="InterPro" id="IPR050539">
    <property type="entry name" value="ThrE_Dicarb/AminoAcid_Exp"/>
</dbReference>
<keyword evidence="3" id="KW-0997">Cell inner membrane</keyword>
<dbReference type="EMBL" id="JAJEQR010000007">
    <property type="protein sequence ID" value="MCC2230031.1"/>
    <property type="molecule type" value="Genomic_DNA"/>
</dbReference>
<dbReference type="PANTHER" id="PTHR34390:SF1">
    <property type="entry name" value="SUCCINATE TRANSPORTER SUBUNIT YJJB-RELATED"/>
    <property type="match status" value="1"/>
</dbReference>
<evidence type="ECO:0000256" key="7">
    <source>
        <dbReference type="ARBA" id="ARBA00034125"/>
    </source>
</evidence>
<evidence type="ECO:0000313" key="10">
    <source>
        <dbReference type="EMBL" id="MCC2230031.1"/>
    </source>
</evidence>
<proteinExistence type="inferred from homology"/>
<protein>
    <submittedName>
        <fullName evidence="10">Threonine/serine exporter family protein</fullName>
    </submittedName>
</protein>
<evidence type="ECO:0000313" key="11">
    <source>
        <dbReference type="Proteomes" id="UP001198182"/>
    </source>
</evidence>
<comment type="caution">
    <text evidence="10">The sequence shown here is derived from an EMBL/GenBank/DDBJ whole genome shotgun (WGS) entry which is preliminary data.</text>
</comment>
<keyword evidence="11" id="KW-1185">Reference proteome</keyword>
<dbReference type="GO" id="GO:0015744">
    <property type="term" value="P:succinate transport"/>
    <property type="evidence" value="ECO:0007669"/>
    <property type="project" value="TreeGrafter"/>
</dbReference>
<feature type="transmembrane region" description="Helical" evidence="8">
    <location>
        <begin position="83"/>
        <end position="105"/>
    </location>
</feature>
<evidence type="ECO:0000256" key="2">
    <source>
        <dbReference type="ARBA" id="ARBA00022475"/>
    </source>
</evidence>
<sequence length="157" mass="17579">MIQECIIQVAAAFVGTIAFSVLFSVARRHYLSCGLVGAIGWLIYYIFHYLTDSTVFSIFLASIGVAFVSRFSAAKYKTLTPIFLIPGLFPLVPGSGIFYTAYYLFMGNEELTAFYGFLTLKMAIAIALGIGIIYSMPARFYGWKQDSKVWFEGKHRN</sequence>
<dbReference type="InterPro" id="IPR024528">
    <property type="entry name" value="ThrE_2"/>
</dbReference>
<organism evidence="10 11">
    <name type="scientific">Hominifimenecus microfluidus</name>
    <dbReference type="NCBI Taxonomy" id="2885348"/>
    <lineage>
        <taxon>Bacteria</taxon>
        <taxon>Bacillati</taxon>
        <taxon>Bacillota</taxon>
        <taxon>Clostridia</taxon>
        <taxon>Lachnospirales</taxon>
        <taxon>Lachnospiraceae</taxon>
        <taxon>Hominifimenecus</taxon>
    </lineage>
</organism>
<dbReference type="RefSeq" id="WP_308452765.1">
    <property type="nucleotide sequence ID" value="NZ_JAJEQR010000007.1"/>
</dbReference>
<evidence type="ECO:0000256" key="1">
    <source>
        <dbReference type="ARBA" id="ARBA00004651"/>
    </source>
</evidence>
<feature type="domain" description="Threonine/Serine exporter ThrE" evidence="9">
    <location>
        <begin position="8"/>
        <end position="134"/>
    </location>
</feature>
<gene>
    <name evidence="10" type="ORF">LKD81_03310</name>
</gene>
<evidence type="ECO:0000256" key="6">
    <source>
        <dbReference type="ARBA" id="ARBA00023136"/>
    </source>
</evidence>
<feature type="transmembrane region" description="Helical" evidence="8">
    <location>
        <begin position="111"/>
        <end position="134"/>
    </location>
</feature>
<name>A0AAE3E7N4_9FIRM</name>
<reference evidence="10" key="1">
    <citation type="submission" date="2021-10" db="EMBL/GenBank/DDBJ databases">
        <title>Anaerobic single-cell dispensing facilitates the cultivation of human gut bacteria.</title>
        <authorList>
            <person name="Afrizal A."/>
        </authorList>
    </citation>
    <scope>NUCLEOTIDE SEQUENCE</scope>
    <source>
        <strain evidence="10">CLA-AA-H215</strain>
    </source>
</reference>
<evidence type="ECO:0000256" key="4">
    <source>
        <dbReference type="ARBA" id="ARBA00022692"/>
    </source>
</evidence>
<dbReference type="Proteomes" id="UP001198182">
    <property type="component" value="Unassembled WGS sequence"/>
</dbReference>
<feature type="transmembrane region" description="Helical" evidence="8">
    <location>
        <begin position="53"/>
        <end position="71"/>
    </location>
</feature>
<keyword evidence="2" id="KW-1003">Cell membrane</keyword>
<keyword evidence="6 8" id="KW-0472">Membrane</keyword>